<evidence type="ECO:0000313" key="2">
    <source>
        <dbReference type="Proteomes" id="UP000315540"/>
    </source>
</evidence>
<dbReference type="OrthoDB" id="4194926at2"/>
<proteinExistence type="predicted"/>
<dbReference type="Proteomes" id="UP000315540">
    <property type="component" value="Unassembled WGS sequence"/>
</dbReference>
<gene>
    <name evidence="1" type="ORF">FHK87_19465</name>
</gene>
<comment type="caution">
    <text evidence="1">The sequence shown here is derived from an EMBL/GenBank/DDBJ whole genome shotgun (WGS) entry which is preliminary data.</text>
</comment>
<sequence>MGLAEKRIIKNFQEVDYKVLLNKINDIAGFEVELEIDWDSLSSNDYSHLWESTFPKIYFQPIIEAFKAITTDDMGKEALKESISKITIQDKSDNASANSTYSFKDGNLMIDHSAYINADMVEDRSKALIEVLEQNL</sequence>
<protein>
    <submittedName>
        <fullName evidence="1">Uncharacterized protein</fullName>
    </submittedName>
</protein>
<accession>A0A504J4I4</accession>
<keyword evidence="2" id="KW-1185">Reference proteome</keyword>
<name>A0A504J4I4_9FLAO</name>
<organism evidence="1 2">
    <name type="scientific">Aquimarina algicola</name>
    <dbReference type="NCBI Taxonomy" id="2589995"/>
    <lineage>
        <taxon>Bacteria</taxon>
        <taxon>Pseudomonadati</taxon>
        <taxon>Bacteroidota</taxon>
        <taxon>Flavobacteriia</taxon>
        <taxon>Flavobacteriales</taxon>
        <taxon>Flavobacteriaceae</taxon>
        <taxon>Aquimarina</taxon>
    </lineage>
</organism>
<dbReference type="RefSeq" id="WP_140595490.1">
    <property type="nucleotide sequence ID" value="NZ_VFWZ01000007.1"/>
</dbReference>
<dbReference type="AlphaFoldDB" id="A0A504J4I4"/>
<dbReference type="EMBL" id="VFWZ01000007">
    <property type="protein sequence ID" value="TPN83402.1"/>
    <property type="molecule type" value="Genomic_DNA"/>
</dbReference>
<reference evidence="1 2" key="1">
    <citation type="submission" date="2019-06" db="EMBL/GenBank/DDBJ databases">
        <authorList>
            <person name="Meng X."/>
        </authorList>
    </citation>
    <scope>NUCLEOTIDE SEQUENCE [LARGE SCALE GENOMIC DNA]</scope>
    <source>
        <strain evidence="1 2">M625</strain>
    </source>
</reference>
<evidence type="ECO:0000313" key="1">
    <source>
        <dbReference type="EMBL" id="TPN83402.1"/>
    </source>
</evidence>